<name>A0A0G1NAN5_9BACT</name>
<sequence length="109" mass="11756">MAEIEGEGKPSLVMAWSAMAMKGAGELLVGITREYKVGTAVFLLAEGLSVIAWITYNRNDGVEVPLEDALLTGAGIGYFGGLLAEGGTRVIKWYEKNNEKYQRGEITAE</sequence>
<proteinExistence type="predicted"/>
<protein>
    <submittedName>
        <fullName evidence="1">Uncharacterized protein</fullName>
    </submittedName>
</protein>
<reference evidence="1 2" key="1">
    <citation type="journal article" date="2015" name="Nature">
        <title>rRNA introns, odd ribosomes, and small enigmatic genomes across a large radiation of phyla.</title>
        <authorList>
            <person name="Brown C.T."/>
            <person name="Hug L.A."/>
            <person name="Thomas B.C."/>
            <person name="Sharon I."/>
            <person name="Castelle C.J."/>
            <person name="Singh A."/>
            <person name="Wilkins M.J."/>
            <person name="Williams K.H."/>
            <person name="Banfield J.F."/>
        </authorList>
    </citation>
    <scope>NUCLEOTIDE SEQUENCE [LARGE SCALE GENOMIC DNA]</scope>
</reference>
<organism evidence="1 2">
    <name type="scientific">Candidatus Azambacteria bacterium GW2011_GWA1_44_9</name>
    <dbReference type="NCBI Taxonomy" id="1618610"/>
    <lineage>
        <taxon>Bacteria</taxon>
        <taxon>Candidatus Azamiibacteriota</taxon>
    </lineage>
</organism>
<dbReference type="AlphaFoldDB" id="A0A0G1NAN5"/>
<evidence type="ECO:0000313" key="1">
    <source>
        <dbReference type="EMBL" id="KKT81264.1"/>
    </source>
</evidence>
<dbReference type="EMBL" id="LCJQ01000013">
    <property type="protein sequence ID" value="KKT81264.1"/>
    <property type="molecule type" value="Genomic_DNA"/>
</dbReference>
<evidence type="ECO:0000313" key="2">
    <source>
        <dbReference type="Proteomes" id="UP000034595"/>
    </source>
</evidence>
<feature type="non-terminal residue" evidence="1">
    <location>
        <position position="109"/>
    </location>
</feature>
<comment type="caution">
    <text evidence="1">The sequence shown here is derived from an EMBL/GenBank/DDBJ whole genome shotgun (WGS) entry which is preliminary data.</text>
</comment>
<gene>
    <name evidence="1" type="ORF">UW78_C0013G0001</name>
</gene>
<accession>A0A0G1NAN5</accession>
<dbReference type="Proteomes" id="UP000034595">
    <property type="component" value="Unassembled WGS sequence"/>
</dbReference>